<sequence length="408" mass="43686">MSGTLCVGATVSRVSLKLVGFSDGHAVLLQLVPKSEFRCCQKSWGFLWGILHVKDDNKDAVEFVECFGVEGAVSNGGVEFEEIEKFRIFDEGNDIEVIPTLDGNAEFAEAVGMPEETSTDSGIVPFAEDVDMLDRTPVHYGTVQFAEDVSTIIYIPANSSVIDFTEIDGIKVDPVPTSTVKFANGTATNGNAVSRGNKSQFHCRRVPILRGSGGLKFRDRIGTTLGAIPEGATQKEKVQCRFDVAGGTEHEATTVGSRDQECGVKGGGQGHDRWEKGVGRTAKNCPVPGAEVRFTRMLSGRESVVVIEFADGDSVNDAGPVLIGGVLEITVEDATTREVRLKGGVKPKAQVLEKIPNGEATPVPYAMEDTAALPKLVNGITVVPLQDYTDVPVLNPVDKITLKPIKSH</sequence>
<dbReference type="EMBL" id="MU003502">
    <property type="protein sequence ID" value="KAF2472410.1"/>
    <property type="molecule type" value="Genomic_DNA"/>
</dbReference>
<evidence type="ECO:0000313" key="1">
    <source>
        <dbReference type="EMBL" id="KAF2472410.1"/>
    </source>
</evidence>
<evidence type="ECO:0000313" key="2">
    <source>
        <dbReference type="Proteomes" id="UP000799755"/>
    </source>
</evidence>
<reference evidence="1" key="1">
    <citation type="journal article" date="2020" name="Stud. Mycol.">
        <title>101 Dothideomycetes genomes: a test case for predicting lifestyles and emergence of pathogens.</title>
        <authorList>
            <person name="Haridas S."/>
            <person name="Albert R."/>
            <person name="Binder M."/>
            <person name="Bloem J."/>
            <person name="Labutti K."/>
            <person name="Salamov A."/>
            <person name="Andreopoulos B."/>
            <person name="Baker S."/>
            <person name="Barry K."/>
            <person name="Bills G."/>
            <person name="Bluhm B."/>
            <person name="Cannon C."/>
            <person name="Castanera R."/>
            <person name="Culley D."/>
            <person name="Daum C."/>
            <person name="Ezra D."/>
            <person name="Gonzalez J."/>
            <person name="Henrissat B."/>
            <person name="Kuo A."/>
            <person name="Liang C."/>
            <person name="Lipzen A."/>
            <person name="Lutzoni F."/>
            <person name="Magnuson J."/>
            <person name="Mondo S."/>
            <person name="Nolan M."/>
            <person name="Ohm R."/>
            <person name="Pangilinan J."/>
            <person name="Park H.-J."/>
            <person name="Ramirez L."/>
            <person name="Alfaro M."/>
            <person name="Sun H."/>
            <person name="Tritt A."/>
            <person name="Yoshinaga Y."/>
            <person name="Zwiers L.-H."/>
            <person name="Turgeon B."/>
            <person name="Goodwin S."/>
            <person name="Spatafora J."/>
            <person name="Crous P."/>
            <person name="Grigoriev I."/>
        </authorList>
    </citation>
    <scope>NUCLEOTIDE SEQUENCE</scope>
    <source>
        <strain evidence="1">ATCC 200398</strain>
    </source>
</reference>
<proteinExistence type="predicted"/>
<protein>
    <submittedName>
        <fullName evidence="1">Uncharacterized protein</fullName>
    </submittedName>
</protein>
<name>A0ACB6QZY7_9PLEO</name>
<comment type="caution">
    <text evidence="1">The sequence shown here is derived from an EMBL/GenBank/DDBJ whole genome shotgun (WGS) entry which is preliminary data.</text>
</comment>
<dbReference type="Proteomes" id="UP000799755">
    <property type="component" value="Unassembled WGS sequence"/>
</dbReference>
<gene>
    <name evidence="1" type="ORF">BDR25DRAFT_353437</name>
</gene>
<organism evidence="1 2">
    <name type="scientific">Lindgomyces ingoldianus</name>
    <dbReference type="NCBI Taxonomy" id="673940"/>
    <lineage>
        <taxon>Eukaryota</taxon>
        <taxon>Fungi</taxon>
        <taxon>Dikarya</taxon>
        <taxon>Ascomycota</taxon>
        <taxon>Pezizomycotina</taxon>
        <taxon>Dothideomycetes</taxon>
        <taxon>Pleosporomycetidae</taxon>
        <taxon>Pleosporales</taxon>
        <taxon>Lindgomycetaceae</taxon>
        <taxon>Lindgomyces</taxon>
    </lineage>
</organism>
<keyword evidence="2" id="KW-1185">Reference proteome</keyword>
<accession>A0ACB6QZY7</accession>